<dbReference type="InterPro" id="IPR029055">
    <property type="entry name" value="Ntn_hydrolases_N"/>
</dbReference>
<dbReference type="GO" id="GO:0008233">
    <property type="term" value="F:peptidase activity"/>
    <property type="evidence" value="ECO:0007669"/>
    <property type="project" value="UniProtKB-KW"/>
</dbReference>
<keyword evidence="1" id="KW-0645">Protease</keyword>
<dbReference type="SUPFAM" id="SSF56235">
    <property type="entry name" value="N-terminal nucleophile aminohydrolases (Ntn hydrolases)"/>
    <property type="match status" value="1"/>
</dbReference>
<feature type="site" description="Cleavage; by autolysis" evidence="7">
    <location>
        <begin position="213"/>
        <end position="214"/>
    </location>
</feature>
<name>A0A5Q0Q6Y5_9SPHI</name>
<dbReference type="FunFam" id="3.60.20.30:FF:000001">
    <property type="entry name" value="Isoaspartyl peptidase/L-asparaginase"/>
    <property type="match status" value="1"/>
</dbReference>
<dbReference type="AlphaFoldDB" id="A0A5Q0Q6Y5"/>
<feature type="binding site" evidence="6">
    <location>
        <begin position="265"/>
        <end position="268"/>
    </location>
    <ligand>
        <name>substrate</name>
    </ligand>
</feature>
<evidence type="ECO:0000256" key="5">
    <source>
        <dbReference type="PIRSR" id="PIRSR600246-1"/>
    </source>
</evidence>
<dbReference type="Gene3D" id="3.60.20.30">
    <property type="entry name" value="(Glycosyl)asparaginase"/>
    <property type="match status" value="1"/>
</dbReference>
<evidence type="ECO:0000256" key="3">
    <source>
        <dbReference type="ARBA" id="ARBA00022813"/>
    </source>
</evidence>
<evidence type="ECO:0000256" key="2">
    <source>
        <dbReference type="ARBA" id="ARBA00022801"/>
    </source>
</evidence>
<feature type="binding site" evidence="6">
    <location>
        <begin position="242"/>
        <end position="245"/>
    </location>
    <ligand>
        <name>substrate</name>
    </ligand>
</feature>
<sequence length="346" mass="36994">MKSRLVYYFFSILGLICLSKISFAQKKMETSYVLVIHGGAGTILKKNMTDSLERAYIAVMTEALQSGYKLIERGQSSLDAVEAAVRVMEDSPLFNAGKGAVFTHDGKNELDASIMDGKTLKAGAVAGVRTIKNPISAARAVMEKSEHVMMAGDGADAFAKAVGLTIVDPSYFWTKSRFDALQNILKRDAEKTELDHSNPQTTIAPFVKDEKFGTVGAVALDKSGNLAAATSTGGMTNKKFGRIGDSPIIGAGTYADNQTVAVSCTGWGEFFIRSNAAYDLAARMKYAKSNVTDAAAQVIERIAAMGGDGGLIALDRNGKIAMPFNTEGMYRGTVSKDGTIKVEIYK</sequence>
<proteinExistence type="predicted"/>
<evidence type="ECO:0000256" key="1">
    <source>
        <dbReference type="ARBA" id="ARBA00022670"/>
    </source>
</evidence>
<dbReference type="KEGG" id="sphe:GFH32_02395"/>
<reference evidence="8 9" key="1">
    <citation type="submission" date="2019-10" db="EMBL/GenBank/DDBJ databases">
        <authorList>
            <person name="Dong K."/>
        </authorList>
    </citation>
    <scope>NUCLEOTIDE SEQUENCE [LARGE SCALE GENOMIC DNA]</scope>
    <source>
        <strain evidence="9">dk4302</strain>
    </source>
</reference>
<dbReference type="GO" id="GO:0006508">
    <property type="term" value="P:proteolysis"/>
    <property type="evidence" value="ECO:0007669"/>
    <property type="project" value="UniProtKB-KW"/>
</dbReference>
<evidence type="ECO:0000313" key="9">
    <source>
        <dbReference type="Proteomes" id="UP000326921"/>
    </source>
</evidence>
<accession>A0A5Q0Q6Y5</accession>
<dbReference type="InterPro" id="IPR000246">
    <property type="entry name" value="Peptidase_T2"/>
</dbReference>
<dbReference type="Proteomes" id="UP000326921">
    <property type="component" value="Chromosome"/>
</dbReference>
<evidence type="ECO:0000313" key="8">
    <source>
        <dbReference type="EMBL" id="QGA25233.1"/>
    </source>
</evidence>
<evidence type="ECO:0000256" key="7">
    <source>
        <dbReference type="PIRSR" id="PIRSR600246-3"/>
    </source>
</evidence>
<evidence type="ECO:0000256" key="4">
    <source>
        <dbReference type="ARBA" id="ARBA00069124"/>
    </source>
</evidence>
<organism evidence="8 9">
    <name type="scientific">Sphingobacterium zhuxiongii</name>
    <dbReference type="NCBI Taxonomy" id="2662364"/>
    <lineage>
        <taxon>Bacteria</taxon>
        <taxon>Pseudomonadati</taxon>
        <taxon>Bacteroidota</taxon>
        <taxon>Sphingobacteriia</taxon>
        <taxon>Sphingobacteriales</taxon>
        <taxon>Sphingobacteriaceae</taxon>
        <taxon>Sphingobacterium</taxon>
    </lineage>
</organism>
<keyword evidence="3" id="KW-0068">Autocatalytic cleavage</keyword>
<dbReference type="PANTHER" id="PTHR10188:SF6">
    <property type="entry name" value="N(4)-(BETA-N-ACETYLGLUCOSAMINYL)-L-ASPARAGINASE"/>
    <property type="match status" value="1"/>
</dbReference>
<dbReference type="PANTHER" id="PTHR10188">
    <property type="entry name" value="L-ASPARAGINASE"/>
    <property type="match status" value="1"/>
</dbReference>
<evidence type="ECO:0000256" key="6">
    <source>
        <dbReference type="PIRSR" id="PIRSR600246-2"/>
    </source>
</evidence>
<feature type="active site" description="Nucleophile" evidence="5">
    <location>
        <position position="214"/>
    </location>
</feature>
<dbReference type="GO" id="GO:0016811">
    <property type="term" value="F:hydrolase activity, acting on carbon-nitrogen (but not peptide) bonds, in linear amides"/>
    <property type="evidence" value="ECO:0007669"/>
    <property type="project" value="UniProtKB-ARBA"/>
</dbReference>
<dbReference type="EMBL" id="CP045652">
    <property type="protein sequence ID" value="QGA25233.1"/>
    <property type="molecule type" value="Genomic_DNA"/>
</dbReference>
<dbReference type="CDD" id="cd04701">
    <property type="entry name" value="Asparaginase_2"/>
    <property type="match status" value="1"/>
</dbReference>
<keyword evidence="9" id="KW-1185">Reference proteome</keyword>
<dbReference type="Pfam" id="PF01112">
    <property type="entry name" value="Asparaginase_2"/>
    <property type="match status" value="1"/>
</dbReference>
<protein>
    <recommendedName>
        <fullName evidence="4">Isoaspartyl peptidase</fullName>
    </recommendedName>
</protein>
<keyword evidence="2" id="KW-0378">Hydrolase</keyword>
<gene>
    <name evidence="8" type="ORF">GFH32_02395</name>
</gene>